<dbReference type="InterPro" id="IPR029175">
    <property type="entry name" value="EXOC2/Sec5"/>
</dbReference>
<dbReference type="GO" id="GO:0006893">
    <property type="term" value="P:Golgi to plasma membrane transport"/>
    <property type="evidence" value="ECO:0007669"/>
    <property type="project" value="UniProtKB-UniRule"/>
</dbReference>
<dbReference type="PANTHER" id="PTHR13043">
    <property type="entry name" value="EXOCYST COMPLEX COMPONENT SEC5"/>
    <property type="match status" value="1"/>
</dbReference>
<organism evidence="6 7">
    <name type="scientific">Myotis brandtii</name>
    <name type="common">Brandt's bat</name>
    <dbReference type="NCBI Taxonomy" id="109478"/>
    <lineage>
        <taxon>Eukaryota</taxon>
        <taxon>Metazoa</taxon>
        <taxon>Chordata</taxon>
        <taxon>Craniata</taxon>
        <taxon>Vertebrata</taxon>
        <taxon>Euteleostomi</taxon>
        <taxon>Mammalia</taxon>
        <taxon>Eutheria</taxon>
        <taxon>Laurasiatheria</taxon>
        <taxon>Chiroptera</taxon>
        <taxon>Yangochiroptera</taxon>
        <taxon>Vespertilionidae</taxon>
        <taxon>Myotis</taxon>
    </lineage>
</organism>
<dbReference type="AlphaFoldDB" id="S7PN52"/>
<proteinExistence type="inferred from homology"/>
<dbReference type="Proteomes" id="UP000052978">
    <property type="component" value="Unassembled WGS sequence"/>
</dbReference>
<keyword evidence="2 4" id="KW-0813">Transport</keyword>
<comment type="function">
    <text evidence="4">Component of the exocyst complex involved in the docking of exocytic vesicles with fusion sites on the plasma membrane.</text>
</comment>
<evidence type="ECO:0000256" key="1">
    <source>
        <dbReference type="ARBA" id="ARBA00010578"/>
    </source>
</evidence>
<dbReference type="GO" id="GO:0000145">
    <property type="term" value="C:exocyst"/>
    <property type="evidence" value="ECO:0007669"/>
    <property type="project" value="UniProtKB-UniRule"/>
</dbReference>
<dbReference type="GO" id="GO:0006887">
    <property type="term" value="P:exocytosis"/>
    <property type="evidence" value="ECO:0007669"/>
    <property type="project" value="UniProtKB-KW"/>
</dbReference>
<dbReference type="EMBL" id="KE162837">
    <property type="protein sequence ID" value="EPQ09767.1"/>
    <property type="molecule type" value="Genomic_DNA"/>
</dbReference>
<evidence type="ECO:0000256" key="3">
    <source>
        <dbReference type="ARBA" id="ARBA00022483"/>
    </source>
</evidence>
<feature type="domain" description="Exocyst complex component EXOC2/Sec5 N-terminal" evidence="5">
    <location>
        <begin position="96"/>
        <end position="790"/>
    </location>
</feature>
<evidence type="ECO:0000313" key="6">
    <source>
        <dbReference type="EMBL" id="EPQ09767.1"/>
    </source>
</evidence>
<evidence type="ECO:0000256" key="4">
    <source>
        <dbReference type="RuleBase" id="RU365069"/>
    </source>
</evidence>
<dbReference type="InterPro" id="IPR039481">
    <property type="entry name" value="EXOC2/Sec5_N_dom"/>
</dbReference>
<keyword evidence="3 4" id="KW-0268">Exocytosis</keyword>
<sequence length="959" mass="108166">MPCSPPVVPPQLANLCVPPWPRSCTGGVPRPGLCPVAIQDPQGMLESRFRPVPTGQAEGPVGILDQSAVWVDEMNYYDMRTDRNKGIPPLSLRPANPLGIEIEKSKFPQKELEMLFPGMSADFTSENFSAAWYLIENHSTTSFEQLKMAVTNLKRQANKKSEGSLACVKGGLSTFFEAQDALAAIHQKLEADGTEKVEGSMTQKLENVLNRASNTADTLFQEVLGRKDKADSTRNALNVLQRFKFLFNLPLNIERNIQKGDYDVVINDYEKAKSLFGKTEVQVFKKYYAEVETRIEALRELLLDKLLETPSTLHDQKRYIRYLSDLHAPGDPAWQCIGAQHRWILQLMHSCKEGYIQDLKGKATLFQIILLIFCKTTHRKTFIFDSKKMQNGTAGLHSPMVDLDSDVRPSVLAHLSQTASLKRGSSFQSGRDDTWRYKSPHRVAFVEKLTKLVLSQLPNFWKLWISYVNGSLFSETAEKSGQIERSKNVRQRQNDFKKMIQEVMQSLVKLIRGALLPLSIPEGGVRQYGGWEVKSELSGQWLAHVIQTIRLTYESLTALEIPNDMLQTIQDLILDLRVRCVMVTLQHTAEEIKKLAEKEDWIVDNEGLTSLPYQFEQCIVHSLQSLKGVLDCKPGETSVFQQPKTQEEVCQLSINIMQTFIYCLEQLSTKPDADVDTTHLSVDVSSPDLFGSIHEDFSLTSEQQLLIVLSNCCYLQCHTFLNIAEHFEKHNFQGIEKITQVSMASLKELDQRLFENYIELKADPIVGSLEPGIYAGYFDWKDCLPPTGASHRWKQAELPPFLNQDPSGINRWWLSIPQEMVANAGSCQSVRNYLKEALVNIIAVHAEVFTISKELVPRVLSRVVEAVSEELSRLMQCVSSFSKNGALQARLEICALRDTVAVHLTPESRSSFKQALEALPQLSSGADKKLLEELLNKFKSSMHLQLTCFQAASSALMKT</sequence>
<reference evidence="6 7" key="1">
    <citation type="journal article" date="2013" name="Nat. Commun.">
        <title>Genome analysis reveals insights into physiology and longevity of the Brandt's bat Myotis brandtii.</title>
        <authorList>
            <person name="Seim I."/>
            <person name="Fang X."/>
            <person name="Xiong Z."/>
            <person name="Lobanov A.V."/>
            <person name="Huang Z."/>
            <person name="Ma S."/>
            <person name="Feng Y."/>
            <person name="Turanov A.A."/>
            <person name="Zhu Y."/>
            <person name="Lenz T.L."/>
            <person name="Gerashchenko M.V."/>
            <person name="Fan D."/>
            <person name="Hee Yim S."/>
            <person name="Yao X."/>
            <person name="Jordan D."/>
            <person name="Xiong Y."/>
            <person name="Ma Y."/>
            <person name="Lyapunov A.N."/>
            <person name="Chen G."/>
            <person name="Kulakova O.I."/>
            <person name="Sun Y."/>
            <person name="Lee S.G."/>
            <person name="Bronson R.T."/>
            <person name="Moskalev A.A."/>
            <person name="Sunyaev S.R."/>
            <person name="Zhang G."/>
            <person name="Krogh A."/>
            <person name="Wang J."/>
            <person name="Gladyshev V.N."/>
        </authorList>
    </citation>
    <scope>NUCLEOTIDE SEQUENCE [LARGE SCALE GENOMIC DNA]</scope>
</reference>
<evidence type="ECO:0000259" key="5">
    <source>
        <dbReference type="Pfam" id="PF15469"/>
    </source>
</evidence>
<dbReference type="GO" id="GO:0015031">
    <property type="term" value="P:protein transport"/>
    <property type="evidence" value="ECO:0007669"/>
    <property type="project" value="UniProtKB-KW"/>
</dbReference>
<evidence type="ECO:0000256" key="2">
    <source>
        <dbReference type="ARBA" id="ARBA00022448"/>
    </source>
</evidence>
<keyword evidence="7" id="KW-1185">Reference proteome</keyword>
<dbReference type="eggNOG" id="KOG2347">
    <property type="taxonomic scope" value="Eukaryota"/>
</dbReference>
<dbReference type="PANTHER" id="PTHR13043:SF1">
    <property type="entry name" value="EXOCYST COMPLEX COMPONENT 2"/>
    <property type="match status" value="1"/>
</dbReference>
<keyword evidence="4" id="KW-0653">Protein transport</keyword>
<comment type="subunit">
    <text evidence="4">Component of the exocyst complex.</text>
</comment>
<accession>S7PN52</accession>
<gene>
    <name evidence="6" type="ORF">D623_10020368</name>
</gene>
<protein>
    <recommendedName>
        <fullName evidence="4">Exocyst complex component 2</fullName>
    </recommendedName>
</protein>
<evidence type="ECO:0000313" key="7">
    <source>
        <dbReference type="Proteomes" id="UP000052978"/>
    </source>
</evidence>
<comment type="similarity">
    <text evidence="1 4">Belongs to the SEC5 family.</text>
</comment>
<feature type="domain" description="Exocyst complex component EXOC2/Sec5 N-terminal" evidence="5">
    <location>
        <begin position="826"/>
        <end position="949"/>
    </location>
</feature>
<dbReference type="Pfam" id="PF15469">
    <property type="entry name" value="Sec5"/>
    <property type="match status" value="2"/>
</dbReference>
<name>S7PN52_MYOBR</name>